<evidence type="ECO:0000313" key="3">
    <source>
        <dbReference type="Proteomes" id="UP001303046"/>
    </source>
</evidence>
<accession>A0ABR1ELF1</accession>
<keyword evidence="3" id="KW-1185">Reference proteome</keyword>
<feature type="domain" description="Reverse transcriptase" evidence="1">
    <location>
        <begin position="43"/>
        <end position="161"/>
    </location>
</feature>
<name>A0ABR1ELF1_NECAM</name>
<organism evidence="2 3">
    <name type="scientific">Necator americanus</name>
    <name type="common">Human hookworm</name>
    <dbReference type="NCBI Taxonomy" id="51031"/>
    <lineage>
        <taxon>Eukaryota</taxon>
        <taxon>Metazoa</taxon>
        <taxon>Ecdysozoa</taxon>
        <taxon>Nematoda</taxon>
        <taxon>Chromadorea</taxon>
        <taxon>Rhabditida</taxon>
        <taxon>Rhabditina</taxon>
        <taxon>Rhabditomorpha</taxon>
        <taxon>Strongyloidea</taxon>
        <taxon>Ancylostomatidae</taxon>
        <taxon>Bunostominae</taxon>
        <taxon>Necator</taxon>
    </lineage>
</organism>
<dbReference type="PANTHER" id="PTHR47331">
    <property type="entry name" value="PHD-TYPE DOMAIN-CONTAINING PROTEIN"/>
    <property type="match status" value="1"/>
</dbReference>
<evidence type="ECO:0000259" key="1">
    <source>
        <dbReference type="Pfam" id="PF00078"/>
    </source>
</evidence>
<dbReference type="InterPro" id="IPR008042">
    <property type="entry name" value="Retrotrans_Pao"/>
</dbReference>
<dbReference type="InterPro" id="IPR043502">
    <property type="entry name" value="DNA/RNA_pol_sf"/>
</dbReference>
<dbReference type="EMBL" id="JAVFWL010000006">
    <property type="protein sequence ID" value="KAK6763435.1"/>
    <property type="molecule type" value="Genomic_DNA"/>
</dbReference>
<dbReference type="Proteomes" id="UP001303046">
    <property type="component" value="Unassembled WGS sequence"/>
</dbReference>
<protein>
    <recommendedName>
        <fullName evidence="1">Reverse transcriptase domain-containing protein</fullName>
    </recommendedName>
</protein>
<sequence>MLRIAYDASAHYKNSPSLNDVLHRDPVILPQLFRVLLRFRIGQIALILDVEKAFLQVRLHEQDRDATRCLWLRNCKLPPTTKNIQVLRFTRVTFGLITSPFLLAATTHFHLDQYKEDHALVEEMKSNLYVDNLIVTVETEEDALRTYFKTEQMFKELSMNLREFMSNDTSIVHTMADSDKSMEKTPKVLGIPWRSNEDLLEISCKIMEQEQATKRIVASTIAMVFDPMGWMLPLLHKSKVFLRTLWRDKFDWDAALPPDRKLEWQRICEGMDGFKKLIPRFLSMEHLLFAKGKLPSLKHEATIPKMELNAMTLAMRVTNAVLTQLQSVMKFIFY</sequence>
<dbReference type="Gene3D" id="3.30.70.270">
    <property type="match status" value="1"/>
</dbReference>
<dbReference type="Gene3D" id="3.10.10.10">
    <property type="entry name" value="HIV Type 1 Reverse Transcriptase, subunit A, domain 1"/>
    <property type="match status" value="1"/>
</dbReference>
<reference evidence="2 3" key="1">
    <citation type="submission" date="2023-08" db="EMBL/GenBank/DDBJ databases">
        <title>A Necator americanus chromosomal reference genome.</title>
        <authorList>
            <person name="Ilik V."/>
            <person name="Petrzelkova K.J."/>
            <person name="Pardy F."/>
            <person name="Fuh T."/>
            <person name="Niatou-Singa F.S."/>
            <person name="Gouil Q."/>
            <person name="Baker L."/>
            <person name="Ritchie M.E."/>
            <person name="Jex A.R."/>
            <person name="Gazzola D."/>
            <person name="Li H."/>
            <person name="Toshio Fujiwara R."/>
            <person name="Zhan B."/>
            <person name="Aroian R.V."/>
            <person name="Pafco B."/>
            <person name="Schwarz E.M."/>
        </authorList>
    </citation>
    <scope>NUCLEOTIDE SEQUENCE [LARGE SCALE GENOMIC DNA]</scope>
    <source>
        <strain evidence="2 3">Aroian</strain>
        <tissue evidence="2">Whole animal</tissue>
    </source>
</reference>
<gene>
    <name evidence="2" type="primary">Necator_chrX.g24111</name>
    <name evidence="2" type="ORF">RB195_023946</name>
</gene>
<dbReference type="Pfam" id="PF05380">
    <property type="entry name" value="Peptidase_A17"/>
    <property type="match status" value="2"/>
</dbReference>
<dbReference type="Pfam" id="PF00078">
    <property type="entry name" value="RVT_1"/>
    <property type="match status" value="1"/>
</dbReference>
<dbReference type="InterPro" id="IPR000477">
    <property type="entry name" value="RT_dom"/>
</dbReference>
<evidence type="ECO:0000313" key="2">
    <source>
        <dbReference type="EMBL" id="KAK6763435.1"/>
    </source>
</evidence>
<dbReference type="SUPFAM" id="SSF56672">
    <property type="entry name" value="DNA/RNA polymerases"/>
    <property type="match status" value="1"/>
</dbReference>
<comment type="caution">
    <text evidence="2">The sequence shown here is derived from an EMBL/GenBank/DDBJ whole genome shotgun (WGS) entry which is preliminary data.</text>
</comment>
<dbReference type="InterPro" id="IPR043128">
    <property type="entry name" value="Rev_trsase/Diguanyl_cyclase"/>
</dbReference>
<proteinExistence type="predicted"/>